<evidence type="ECO:0000313" key="1">
    <source>
        <dbReference type="EMBL" id="KRY00001.1"/>
    </source>
</evidence>
<organism evidence="1 2">
    <name type="scientific">Trichinella patagoniensis</name>
    <dbReference type="NCBI Taxonomy" id="990121"/>
    <lineage>
        <taxon>Eukaryota</taxon>
        <taxon>Metazoa</taxon>
        <taxon>Ecdysozoa</taxon>
        <taxon>Nematoda</taxon>
        <taxon>Enoplea</taxon>
        <taxon>Dorylaimia</taxon>
        <taxon>Trichinellida</taxon>
        <taxon>Trichinellidae</taxon>
        <taxon>Trichinella</taxon>
    </lineage>
</organism>
<proteinExistence type="predicted"/>
<protein>
    <submittedName>
        <fullName evidence="1">Uncharacterized protein</fullName>
    </submittedName>
</protein>
<dbReference type="EMBL" id="JYDQ01004326">
    <property type="protein sequence ID" value="KRY00001.1"/>
    <property type="molecule type" value="Genomic_DNA"/>
</dbReference>
<sequence length="59" mass="6861">MKTNRGPISERSTAAIFPERCFRVRLAPREKSRPRLVHIPFLPSPCLQRALLQCTTKRE</sequence>
<evidence type="ECO:0000313" key="2">
    <source>
        <dbReference type="Proteomes" id="UP000054783"/>
    </source>
</evidence>
<accession>A0A0V0YIV6</accession>
<name>A0A0V0YIV6_9BILA</name>
<comment type="caution">
    <text evidence="1">The sequence shown here is derived from an EMBL/GenBank/DDBJ whole genome shotgun (WGS) entry which is preliminary data.</text>
</comment>
<gene>
    <name evidence="1" type="ORF">T12_112</name>
</gene>
<reference evidence="1 2" key="1">
    <citation type="submission" date="2015-01" db="EMBL/GenBank/DDBJ databases">
        <title>Evolution of Trichinella species and genotypes.</title>
        <authorList>
            <person name="Korhonen P.K."/>
            <person name="Edoardo P."/>
            <person name="Giuseppe L.R."/>
            <person name="Gasser R.B."/>
        </authorList>
    </citation>
    <scope>NUCLEOTIDE SEQUENCE [LARGE SCALE GENOMIC DNA]</scope>
    <source>
        <strain evidence="1">ISS2496</strain>
    </source>
</reference>
<dbReference type="AlphaFoldDB" id="A0A0V0YIV6"/>
<dbReference type="Proteomes" id="UP000054783">
    <property type="component" value="Unassembled WGS sequence"/>
</dbReference>
<keyword evidence="2" id="KW-1185">Reference proteome</keyword>